<organism evidence="2 3">
    <name type="scientific">Limosa lapponica baueri</name>
    <dbReference type="NCBI Taxonomy" id="1758121"/>
    <lineage>
        <taxon>Eukaryota</taxon>
        <taxon>Metazoa</taxon>
        <taxon>Chordata</taxon>
        <taxon>Craniata</taxon>
        <taxon>Vertebrata</taxon>
        <taxon>Euteleostomi</taxon>
        <taxon>Archelosauria</taxon>
        <taxon>Archosauria</taxon>
        <taxon>Dinosauria</taxon>
        <taxon>Saurischia</taxon>
        <taxon>Theropoda</taxon>
        <taxon>Coelurosauria</taxon>
        <taxon>Aves</taxon>
        <taxon>Neognathae</taxon>
        <taxon>Neoaves</taxon>
        <taxon>Charadriiformes</taxon>
        <taxon>Scolopacidae</taxon>
        <taxon>Limosa</taxon>
    </lineage>
</organism>
<dbReference type="Pfam" id="PF11707">
    <property type="entry name" value="Npa1"/>
    <property type="match status" value="1"/>
</dbReference>
<dbReference type="InterPro" id="IPR039844">
    <property type="entry name" value="URB1"/>
</dbReference>
<accession>A0A2I0TQF7</accession>
<dbReference type="PANTHER" id="PTHR13500:SF0">
    <property type="entry name" value="NUCLEOLAR PRE-RIBOSOMAL-ASSOCIATED PROTEIN 1"/>
    <property type="match status" value="1"/>
</dbReference>
<evidence type="ECO:0000313" key="2">
    <source>
        <dbReference type="EMBL" id="PKU36041.1"/>
    </source>
</evidence>
<dbReference type="InterPro" id="IPR021714">
    <property type="entry name" value="URB1_N"/>
</dbReference>
<dbReference type="GO" id="GO:0000466">
    <property type="term" value="P:maturation of 5.8S rRNA from tricistronic rRNA transcript (SSU-rRNA, 5.8S rRNA, LSU-rRNA)"/>
    <property type="evidence" value="ECO:0007669"/>
    <property type="project" value="TreeGrafter"/>
</dbReference>
<dbReference type="Proteomes" id="UP000233556">
    <property type="component" value="Unassembled WGS sequence"/>
</dbReference>
<proteinExistence type="predicted"/>
<dbReference type="EMBL" id="KZ507895">
    <property type="protein sequence ID" value="PKU36041.1"/>
    <property type="molecule type" value="Genomic_DNA"/>
</dbReference>
<dbReference type="GO" id="GO:0000463">
    <property type="term" value="P:maturation of LSU-rRNA from tricistronic rRNA transcript (SSU-rRNA, 5.8S rRNA, LSU-rRNA)"/>
    <property type="evidence" value="ECO:0007669"/>
    <property type="project" value="TreeGrafter"/>
</dbReference>
<evidence type="ECO:0000313" key="3">
    <source>
        <dbReference type="Proteomes" id="UP000233556"/>
    </source>
</evidence>
<dbReference type="AlphaFoldDB" id="A0A2I0TQF7"/>
<dbReference type="GO" id="GO:0005730">
    <property type="term" value="C:nucleolus"/>
    <property type="evidence" value="ECO:0007669"/>
    <property type="project" value="TreeGrafter"/>
</dbReference>
<sequence>MYTMSWKDTSKFPWSALKYSNSWMEKGSMKVKMSRVCLTLLSAMVAQGPDSARDVYSHFDFNNKFLPGLLKKRCKKGRADVRMAYIQFALSFLIAGDNAILTQVLELKDFIPNILRSEIKEDKVSTVNLLLSTLRTKVVQNKSITKTQKVRFFTAEVLIHIASLYRWNGITDVSPEDLEPRGFEIAPTYSNLDELKRDLLRLRKKKPDLLLLLTEEEGLFPLPDYQNCSADLLTREKWDFWV</sequence>
<gene>
    <name evidence="2" type="ORF">llap_13656</name>
</gene>
<evidence type="ECO:0000259" key="1">
    <source>
        <dbReference type="Pfam" id="PF11707"/>
    </source>
</evidence>
<dbReference type="PANTHER" id="PTHR13500">
    <property type="entry name" value="NUCLEOLAR PRERIBOSOMAL-ASSOCIATED PROTEIN 1"/>
    <property type="match status" value="1"/>
</dbReference>
<reference evidence="3" key="1">
    <citation type="submission" date="2017-11" db="EMBL/GenBank/DDBJ databases">
        <authorList>
            <person name="Lima N.C."/>
            <person name="Parody-Merino A.M."/>
            <person name="Battley P.F."/>
            <person name="Fidler A.E."/>
            <person name="Prosdocimi F."/>
        </authorList>
    </citation>
    <scope>NUCLEOTIDE SEQUENCE [LARGE SCALE GENOMIC DNA]</scope>
</reference>
<keyword evidence="3" id="KW-1185">Reference proteome</keyword>
<reference evidence="3" key="2">
    <citation type="submission" date="2017-12" db="EMBL/GenBank/DDBJ databases">
        <title>Genome sequence of the Bar-tailed Godwit (Limosa lapponica baueri).</title>
        <authorList>
            <person name="Lima N.C.B."/>
            <person name="Parody-Merino A.M."/>
            <person name="Battley P.F."/>
            <person name="Fidler A.E."/>
            <person name="Prosdocimi F."/>
        </authorList>
    </citation>
    <scope>NUCLEOTIDE SEQUENCE [LARGE SCALE GENOMIC DNA]</scope>
</reference>
<protein>
    <recommendedName>
        <fullName evidence="1">URB1 N-terminal domain-containing protein</fullName>
    </recommendedName>
</protein>
<dbReference type="OrthoDB" id="9344013at2759"/>
<name>A0A2I0TQF7_LIMLA</name>
<feature type="domain" description="URB1 N-terminal" evidence="1">
    <location>
        <begin position="28"/>
        <end position="190"/>
    </location>
</feature>